<feature type="transmembrane region" description="Helical" evidence="2">
    <location>
        <begin position="415"/>
        <end position="441"/>
    </location>
</feature>
<evidence type="ECO:0000259" key="3">
    <source>
        <dbReference type="Pfam" id="PF01757"/>
    </source>
</evidence>
<evidence type="ECO:0000256" key="1">
    <source>
        <dbReference type="SAM" id="MobiDB-lite"/>
    </source>
</evidence>
<dbReference type="GO" id="GO:0016747">
    <property type="term" value="F:acyltransferase activity, transferring groups other than amino-acyl groups"/>
    <property type="evidence" value="ECO:0007669"/>
    <property type="project" value="InterPro"/>
</dbReference>
<feature type="transmembrane region" description="Helical" evidence="2">
    <location>
        <begin position="215"/>
        <end position="233"/>
    </location>
</feature>
<feature type="transmembrane region" description="Helical" evidence="2">
    <location>
        <begin position="312"/>
        <end position="328"/>
    </location>
</feature>
<keyword evidence="2" id="KW-0472">Membrane</keyword>
<reference evidence="4" key="1">
    <citation type="submission" date="2021-01" db="EMBL/GenBank/DDBJ databases">
        <authorList>
            <person name="Corre E."/>
            <person name="Pelletier E."/>
            <person name="Niang G."/>
            <person name="Scheremetjew M."/>
            <person name="Finn R."/>
            <person name="Kale V."/>
            <person name="Holt S."/>
            <person name="Cochrane G."/>
            <person name="Meng A."/>
            <person name="Brown T."/>
            <person name="Cohen L."/>
        </authorList>
    </citation>
    <scope>NUCLEOTIDE SEQUENCE</scope>
    <source>
        <strain evidence="4">CCMP722</strain>
    </source>
</reference>
<dbReference type="AlphaFoldDB" id="A0A7S0RSY5"/>
<accession>A0A7S0RSY5</accession>
<dbReference type="Pfam" id="PF01757">
    <property type="entry name" value="Acyl_transf_3"/>
    <property type="match status" value="1"/>
</dbReference>
<proteinExistence type="predicted"/>
<keyword evidence="2" id="KW-0812">Transmembrane</keyword>
<name>A0A7S0RSY5_9CHLO</name>
<feature type="transmembrane region" description="Helical" evidence="2">
    <location>
        <begin position="274"/>
        <end position="291"/>
    </location>
</feature>
<feature type="transmembrane region" description="Helical" evidence="2">
    <location>
        <begin position="61"/>
        <end position="84"/>
    </location>
</feature>
<feature type="transmembrane region" description="Helical" evidence="2">
    <location>
        <begin position="369"/>
        <end position="387"/>
    </location>
</feature>
<organism evidence="4">
    <name type="scientific">Pyramimonas obovata</name>
    <dbReference type="NCBI Taxonomy" id="1411642"/>
    <lineage>
        <taxon>Eukaryota</taxon>
        <taxon>Viridiplantae</taxon>
        <taxon>Chlorophyta</taxon>
        <taxon>Pyramimonadophyceae</taxon>
        <taxon>Pyramimonadales</taxon>
        <taxon>Pyramimonadaceae</taxon>
        <taxon>Pyramimonas</taxon>
        <taxon>Pyramimonas incertae sedis</taxon>
    </lineage>
</organism>
<protein>
    <recommendedName>
        <fullName evidence="3">Acyltransferase 3 domain-containing protein</fullName>
    </recommendedName>
</protein>
<feature type="transmembrane region" description="Helical" evidence="2">
    <location>
        <begin position="184"/>
        <end position="203"/>
    </location>
</feature>
<feature type="region of interest" description="Disordered" evidence="1">
    <location>
        <begin position="451"/>
        <end position="506"/>
    </location>
</feature>
<sequence length="506" mass="56934">MSDVRGAAAGRLPQLKHLDGLRVVFCLAIQIQHIKQWDTRSFLFSLETDQGKDGPGRFEHILHAASELGVSYFFVIGGYLAFYTAATKPTASWGERKQYVWKRFARLMPTLWVSGIIYVVLTELFENAKAKPVCSSWRRPPGGRGCALSTAGAGSFAWAVFLYAFALQDISPIPQGISVNEPAWFVSAMCFCYIAYICIHKYLVERPWSARTVALLLLLLLLVRSLPTLAYYLPCQLSFEDVIKPRHLSIIQPRPPFVLDRIFFWYEAFYHSPVIRFLEFLIGALVAKLGLHEDVKLFFTTNRRLAEIGSDLTFAVGALWMLFVYTGQDCQRRFKGSGDLFGHCLPLAFWMLISTHSKPEMDDCKYYGVINKLLTCNVLVTLSPWSYGAYMYQLDVKVLTAKTGLLYEIAVDAKFSIIVFMWLLGGIMHTVLEAPAAAWLLKRGPSAQRPSLPVLSKDSSLVQENPGPLLPLEDEPLIQRKGQGTSNDSNEINSNETPHEDVRAPQ</sequence>
<evidence type="ECO:0000313" key="4">
    <source>
        <dbReference type="EMBL" id="CAD8686688.1"/>
    </source>
</evidence>
<feature type="compositionally biased region" description="Polar residues" evidence="1">
    <location>
        <begin position="482"/>
        <end position="496"/>
    </location>
</feature>
<feature type="compositionally biased region" description="Basic and acidic residues" evidence="1">
    <location>
        <begin position="497"/>
        <end position="506"/>
    </location>
</feature>
<gene>
    <name evidence="4" type="ORF">POBO1169_LOCUS17812</name>
</gene>
<feature type="transmembrane region" description="Helical" evidence="2">
    <location>
        <begin position="104"/>
        <end position="125"/>
    </location>
</feature>
<dbReference type="EMBL" id="HBFA01035560">
    <property type="protein sequence ID" value="CAD8686688.1"/>
    <property type="molecule type" value="Transcribed_RNA"/>
</dbReference>
<feature type="domain" description="Acyltransferase 3" evidence="3">
    <location>
        <begin position="18"/>
        <end position="403"/>
    </location>
</feature>
<evidence type="ECO:0000256" key="2">
    <source>
        <dbReference type="SAM" id="Phobius"/>
    </source>
</evidence>
<feature type="transmembrane region" description="Helical" evidence="2">
    <location>
        <begin position="146"/>
        <end position="164"/>
    </location>
</feature>
<dbReference type="InterPro" id="IPR002656">
    <property type="entry name" value="Acyl_transf_3_dom"/>
</dbReference>
<feature type="transmembrane region" description="Helical" evidence="2">
    <location>
        <begin position="340"/>
        <end position="357"/>
    </location>
</feature>
<keyword evidence="2" id="KW-1133">Transmembrane helix</keyword>